<name>A0A8I0ACH2_9CLOT</name>
<comment type="caution">
    <text evidence="1">The sequence shown here is derived from an EMBL/GenBank/DDBJ whole genome shotgun (WGS) entry which is preliminary data.</text>
</comment>
<gene>
    <name evidence="1" type="ORF">H8R92_03460</name>
</gene>
<keyword evidence="2" id="KW-1185">Reference proteome</keyword>
<sequence>MAKEITDIIEEIHEYFGGYNEFVSAEMGVMAEEIKEAVYAINNRNFRIGLEKCDFITEKAVEGGQCLAKIILPEIQVPELKLSLCKKTMTLENSKINEICEKFKSMIKLRYFIDDEEIRYYSMEDEGWNRIDLRESTTKKKIGEVGEKIKTATNTAVEKVSKQKKIVTDLQDNMTDALKKVVSTLELPMPCMLIRKNKINIGIEVKYPCSYDVVISKGLLLAQKVSMSEVLKVILGEMLQVVTDVKTNIEDILKEAVKVGVATFKETLISILKILSISDINCDYILCKGINETSLGKWVELKSDLSKSIATN</sequence>
<dbReference type="RefSeq" id="WP_022211699.1">
    <property type="nucleotide sequence ID" value="NZ_JACOOQ010000004.1"/>
</dbReference>
<dbReference type="EMBL" id="JACOOQ010000004">
    <property type="protein sequence ID" value="MBC5639498.1"/>
    <property type="molecule type" value="Genomic_DNA"/>
</dbReference>
<dbReference type="AlphaFoldDB" id="A0A8I0ACH2"/>
<reference evidence="1" key="1">
    <citation type="submission" date="2020-08" db="EMBL/GenBank/DDBJ databases">
        <title>Genome public.</title>
        <authorList>
            <person name="Liu C."/>
            <person name="Sun Q."/>
        </authorList>
    </citation>
    <scope>NUCLEOTIDE SEQUENCE</scope>
    <source>
        <strain evidence="1">NSJ-42</strain>
    </source>
</reference>
<evidence type="ECO:0000313" key="2">
    <source>
        <dbReference type="Proteomes" id="UP000662088"/>
    </source>
</evidence>
<accession>A0A8I0ACH2</accession>
<organism evidence="1 2">
    <name type="scientific">Clostridium lentum</name>
    <dbReference type="NCBI Taxonomy" id="2763037"/>
    <lineage>
        <taxon>Bacteria</taxon>
        <taxon>Bacillati</taxon>
        <taxon>Bacillota</taxon>
        <taxon>Clostridia</taxon>
        <taxon>Eubacteriales</taxon>
        <taxon>Clostridiaceae</taxon>
        <taxon>Clostridium</taxon>
    </lineage>
</organism>
<dbReference type="Proteomes" id="UP000662088">
    <property type="component" value="Unassembled WGS sequence"/>
</dbReference>
<proteinExistence type="predicted"/>
<evidence type="ECO:0000313" key="1">
    <source>
        <dbReference type="EMBL" id="MBC5639498.1"/>
    </source>
</evidence>
<protein>
    <submittedName>
        <fullName evidence="1">Uncharacterized protein</fullName>
    </submittedName>
</protein>